<dbReference type="Pfam" id="PF03417">
    <property type="entry name" value="AAT"/>
    <property type="match status" value="1"/>
</dbReference>
<proteinExistence type="predicted"/>
<dbReference type="PANTHER" id="PTHR34180:SF1">
    <property type="entry name" value="BETA-ALANYL-DOPAMINE_CARCININE HYDROLASE"/>
    <property type="match status" value="1"/>
</dbReference>
<dbReference type="Proteomes" id="UP000006250">
    <property type="component" value="Unassembled WGS sequence"/>
</dbReference>
<dbReference type="Gene3D" id="3.60.60.10">
    <property type="entry name" value="Penicillin V Acylase, Chain A"/>
    <property type="match status" value="1"/>
</dbReference>
<sequence precursor="true">MLSGRTKAAIARAAYALPVLLLVLLAAGPGRACTLFGLAGSDVAGGGTLLVKNRDWRPVQAQRLVLVTPGEGHRYLGLFAEGGGASGLKAGVNEAGLTVVSATAGSVPREARRGKSPMSGLLRRLLTDCGSVAAAVARADLFGRGKPCMLLLSDRHGLARVEVAPGGRYAVSRTADGVLWQTNHYLEPALADANVRIGASSRTRAARIAGLLGDLPRPANLAALLALSRDTADGPEDGIWRTGGRPKAVRTVATFAVAMPPSGPGRLYLRLADPGTPEWTRTITLDAAAFSENTPAP</sequence>
<dbReference type="AlphaFoldDB" id="E1JVH8"/>
<dbReference type="EMBL" id="AECZ01000008">
    <property type="protein sequence ID" value="EFL51772.1"/>
    <property type="molecule type" value="Genomic_DNA"/>
</dbReference>
<accession>E1JVH8</accession>
<name>E1JVH8_SOLFR</name>
<dbReference type="InterPro" id="IPR047794">
    <property type="entry name" value="C45_proenzyme-like"/>
</dbReference>
<organism evidence="2 3">
    <name type="scientific">Solidesulfovibrio fructosivorans JJ]</name>
    <dbReference type="NCBI Taxonomy" id="596151"/>
    <lineage>
        <taxon>Bacteria</taxon>
        <taxon>Pseudomonadati</taxon>
        <taxon>Thermodesulfobacteriota</taxon>
        <taxon>Desulfovibrionia</taxon>
        <taxon>Desulfovibrionales</taxon>
        <taxon>Desulfovibrionaceae</taxon>
        <taxon>Solidesulfovibrio</taxon>
    </lineage>
</organism>
<protein>
    <submittedName>
        <fullName evidence="2">Peptidase C45 acyl-coenzyme A:6-aminopenicillanic acid acyl-transferase</fullName>
    </submittedName>
</protein>
<dbReference type="GO" id="GO:0016740">
    <property type="term" value="F:transferase activity"/>
    <property type="evidence" value="ECO:0007669"/>
    <property type="project" value="UniProtKB-KW"/>
</dbReference>
<feature type="domain" description="Peptidase C45 hydrolase" evidence="1">
    <location>
        <begin position="46"/>
        <end position="259"/>
    </location>
</feature>
<evidence type="ECO:0000259" key="1">
    <source>
        <dbReference type="Pfam" id="PF03417"/>
    </source>
</evidence>
<dbReference type="InterPro" id="IPR047801">
    <property type="entry name" value="Peptidase_C45"/>
</dbReference>
<evidence type="ECO:0000313" key="2">
    <source>
        <dbReference type="EMBL" id="EFL51772.1"/>
    </source>
</evidence>
<dbReference type="NCBIfam" id="NF040521">
    <property type="entry name" value="C45_proenzyme"/>
    <property type="match status" value="1"/>
</dbReference>
<dbReference type="PANTHER" id="PTHR34180">
    <property type="entry name" value="PEPTIDASE C45"/>
    <property type="match status" value="1"/>
</dbReference>
<dbReference type="eggNOG" id="COG3049">
    <property type="taxonomic scope" value="Bacteria"/>
</dbReference>
<reference evidence="2 3" key="1">
    <citation type="submission" date="2010-08" db="EMBL/GenBank/DDBJ databases">
        <title>The draft genome of Desulfovibrio fructosovorans JJ.</title>
        <authorList>
            <consortium name="US DOE Joint Genome Institute (JGI-PGF)"/>
            <person name="Lucas S."/>
            <person name="Copeland A."/>
            <person name="Lapidus A."/>
            <person name="Cheng J.-F."/>
            <person name="Bruce D."/>
            <person name="Goodwin L."/>
            <person name="Pitluck S."/>
            <person name="Land M.L."/>
            <person name="Hauser L."/>
            <person name="Chang Y.-J."/>
            <person name="Jeffries C."/>
            <person name="Wall J.D."/>
            <person name="Stahl D.A."/>
            <person name="Arkin A.P."/>
            <person name="Dehal P."/>
            <person name="Stolyar S.M."/>
            <person name="Hazen T.C."/>
            <person name="Woyke T.J."/>
        </authorList>
    </citation>
    <scope>NUCLEOTIDE SEQUENCE [LARGE SCALE GENOMIC DNA]</scope>
    <source>
        <strain evidence="2 3">JJ</strain>
    </source>
</reference>
<evidence type="ECO:0000313" key="3">
    <source>
        <dbReference type="Proteomes" id="UP000006250"/>
    </source>
</evidence>
<dbReference type="InterPro" id="IPR005079">
    <property type="entry name" value="Peptidase_C45_hydrolase"/>
</dbReference>
<comment type="caution">
    <text evidence="2">The sequence shown here is derived from an EMBL/GenBank/DDBJ whole genome shotgun (WGS) entry which is preliminary data.</text>
</comment>
<dbReference type="STRING" id="596151.DesfrDRAFT_1627"/>
<keyword evidence="3" id="KW-1185">Reference proteome</keyword>
<gene>
    <name evidence="2" type="ORF">DesfrDRAFT_1627</name>
</gene>
<keyword evidence="2" id="KW-0808">Transferase</keyword>